<dbReference type="AlphaFoldDB" id="X6M6B3"/>
<evidence type="ECO:0000313" key="3">
    <source>
        <dbReference type="Proteomes" id="UP000023152"/>
    </source>
</evidence>
<proteinExistence type="predicted"/>
<keyword evidence="3" id="KW-1185">Reference proteome</keyword>
<name>X6M6B3_RETFI</name>
<sequence length="190" mass="21771">MEQSNDQVLEQSNDQVMEQSNDQVMEQPNDQVLEQSIESMELYNKKYIEQSSDRNDFQHQALNDIDMETHNSRRAFDIIEQQITIMIPPLTTMEADTSPLTAMEVDTPPPTPMQVDSPCRYEPSYYLLYIFCCIKIAKDVIITNCTITTHINATEDITTKDIITTYYTITTYTETIKGTVSICDSVTTIV</sequence>
<feature type="region of interest" description="Disordered" evidence="1">
    <location>
        <begin position="1"/>
        <end position="31"/>
    </location>
</feature>
<comment type="caution">
    <text evidence="2">The sequence shown here is derived from an EMBL/GenBank/DDBJ whole genome shotgun (WGS) entry which is preliminary data.</text>
</comment>
<organism evidence="2 3">
    <name type="scientific">Reticulomyxa filosa</name>
    <dbReference type="NCBI Taxonomy" id="46433"/>
    <lineage>
        <taxon>Eukaryota</taxon>
        <taxon>Sar</taxon>
        <taxon>Rhizaria</taxon>
        <taxon>Retaria</taxon>
        <taxon>Foraminifera</taxon>
        <taxon>Monothalamids</taxon>
        <taxon>Reticulomyxidae</taxon>
        <taxon>Reticulomyxa</taxon>
    </lineage>
</organism>
<accession>X6M6B3</accession>
<protein>
    <submittedName>
        <fullName evidence="2">Uncharacterized protein</fullName>
    </submittedName>
</protein>
<reference evidence="2 3" key="1">
    <citation type="journal article" date="2013" name="Curr. Biol.">
        <title>The Genome of the Foraminiferan Reticulomyxa filosa.</title>
        <authorList>
            <person name="Glockner G."/>
            <person name="Hulsmann N."/>
            <person name="Schleicher M."/>
            <person name="Noegel A.A."/>
            <person name="Eichinger L."/>
            <person name="Gallinger C."/>
            <person name="Pawlowski J."/>
            <person name="Sierra R."/>
            <person name="Euteneuer U."/>
            <person name="Pillet L."/>
            <person name="Moustafa A."/>
            <person name="Platzer M."/>
            <person name="Groth M."/>
            <person name="Szafranski K."/>
            <person name="Schliwa M."/>
        </authorList>
    </citation>
    <scope>NUCLEOTIDE SEQUENCE [LARGE SCALE GENOMIC DNA]</scope>
</reference>
<evidence type="ECO:0000313" key="2">
    <source>
        <dbReference type="EMBL" id="ETO09181.1"/>
    </source>
</evidence>
<evidence type="ECO:0000256" key="1">
    <source>
        <dbReference type="SAM" id="MobiDB-lite"/>
    </source>
</evidence>
<gene>
    <name evidence="2" type="ORF">RFI_28206</name>
</gene>
<dbReference type="EMBL" id="ASPP01024278">
    <property type="protein sequence ID" value="ETO09181.1"/>
    <property type="molecule type" value="Genomic_DNA"/>
</dbReference>
<dbReference type="Proteomes" id="UP000023152">
    <property type="component" value="Unassembled WGS sequence"/>
</dbReference>